<evidence type="ECO:0000313" key="4">
    <source>
        <dbReference type="Proteomes" id="UP000001868"/>
    </source>
</evidence>
<dbReference type="HOGENOM" id="CLU_109157_0_1_5"/>
<dbReference type="CDD" id="cd08357">
    <property type="entry name" value="VOC_like"/>
    <property type="match status" value="1"/>
</dbReference>
<dbReference type="AlphaFoldDB" id="B4RDX1"/>
<dbReference type="eggNOG" id="COG3565">
    <property type="taxonomic scope" value="Bacteria"/>
</dbReference>
<dbReference type="PANTHER" id="PTHR39434:SF1">
    <property type="entry name" value="VOC DOMAIN-CONTAINING PROTEIN"/>
    <property type="match status" value="1"/>
</dbReference>
<dbReference type="EMBL" id="CP000747">
    <property type="protein sequence ID" value="ACG76820.1"/>
    <property type="molecule type" value="Genomic_DNA"/>
</dbReference>
<dbReference type="PROSITE" id="PS51819">
    <property type="entry name" value="VOC"/>
    <property type="match status" value="1"/>
</dbReference>
<keyword evidence="3" id="KW-0223">Dioxygenase</keyword>
<organism evidence="3 4">
    <name type="scientific">Phenylobacterium zucineum (strain HLK1)</name>
    <dbReference type="NCBI Taxonomy" id="450851"/>
    <lineage>
        <taxon>Bacteria</taxon>
        <taxon>Pseudomonadati</taxon>
        <taxon>Pseudomonadota</taxon>
        <taxon>Alphaproteobacteria</taxon>
        <taxon>Caulobacterales</taxon>
        <taxon>Caulobacteraceae</taxon>
        <taxon>Phenylobacterium</taxon>
    </lineage>
</organism>
<evidence type="ECO:0000256" key="1">
    <source>
        <dbReference type="SAM" id="MobiDB-lite"/>
    </source>
</evidence>
<dbReference type="Proteomes" id="UP000001868">
    <property type="component" value="Chromosome"/>
</dbReference>
<dbReference type="SUPFAM" id="SSF54593">
    <property type="entry name" value="Glyoxalase/Bleomycin resistance protein/Dihydroxybiphenyl dioxygenase"/>
    <property type="match status" value="1"/>
</dbReference>
<dbReference type="InterPro" id="IPR029068">
    <property type="entry name" value="Glyas_Bleomycin-R_OHBP_Dase"/>
</dbReference>
<evidence type="ECO:0000313" key="3">
    <source>
        <dbReference type="EMBL" id="ACG76820.1"/>
    </source>
</evidence>
<dbReference type="PANTHER" id="PTHR39434">
    <property type="match status" value="1"/>
</dbReference>
<protein>
    <submittedName>
        <fullName evidence="3">Glyoxalase/bleomycin resistance protein/dioxygenase</fullName>
    </submittedName>
</protein>
<keyword evidence="3" id="KW-0560">Oxidoreductase</keyword>
<feature type="region of interest" description="Disordered" evidence="1">
    <location>
        <begin position="33"/>
        <end position="58"/>
    </location>
</feature>
<dbReference type="Gene3D" id="3.10.180.10">
    <property type="entry name" value="2,3-Dihydroxybiphenyl 1,2-Dioxygenase, domain 1"/>
    <property type="match status" value="1"/>
</dbReference>
<gene>
    <name evidence="3" type="ordered locus">PHZ_c0406</name>
</gene>
<proteinExistence type="predicted"/>
<feature type="domain" description="VOC" evidence="2">
    <location>
        <begin position="62"/>
        <end position="188"/>
    </location>
</feature>
<name>B4RDX1_PHEZH</name>
<dbReference type="STRING" id="450851.PHZ_c0406"/>
<evidence type="ECO:0000259" key="2">
    <source>
        <dbReference type="PROSITE" id="PS51819"/>
    </source>
</evidence>
<keyword evidence="4" id="KW-1185">Reference proteome</keyword>
<reference evidence="3 4" key="1">
    <citation type="journal article" date="2008" name="BMC Genomics">
        <title>Complete genome of Phenylobacterium zucineum - a novel facultative intracellular bacterium isolated from human erythroleukemia cell line K562.</title>
        <authorList>
            <person name="Luo Y."/>
            <person name="Xu X."/>
            <person name="Ding Z."/>
            <person name="Liu Z."/>
            <person name="Zhang B."/>
            <person name="Yan Z."/>
            <person name="Sun J."/>
            <person name="Hu S."/>
            <person name="Hu X."/>
        </authorList>
    </citation>
    <scope>NUCLEOTIDE SEQUENCE [LARGE SCALE GENOMIC DNA]</scope>
    <source>
        <strain evidence="3 4">HLK1</strain>
    </source>
</reference>
<sequence>MGADHRHVGHEIRSPHLPGRRLPALRQVLGGEAEIDCGRPFRPTGPRPQGPPGLSRRSMSMPRFHLAFPVRDLAEARAFYGGLLGCPEGRSSDAWIDFDFRGHQIVAHLAPDEVGHRDTSAVDGEDVPVRHFGVILTLPEWHELAETLKAAGVKFIIEPQIRFRGQPGEQATMFFLDPSGNALEFKAFADDAMVFAR</sequence>
<dbReference type="InterPro" id="IPR004360">
    <property type="entry name" value="Glyas_Fos-R_dOase_dom"/>
</dbReference>
<dbReference type="GO" id="GO:0051213">
    <property type="term" value="F:dioxygenase activity"/>
    <property type="evidence" value="ECO:0007669"/>
    <property type="project" value="UniProtKB-KW"/>
</dbReference>
<dbReference type="KEGG" id="pzu:PHZ_c0406"/>
<dbReference type="InterPro" id="IPR037523">
    <property type="entry name" value="VOC_core"/>
</dbReference>
<accession>B4RDX1</accession>
<dbReference type="Pfam" id="PF00903">
    <property type="entry name" value="Glyoxalase"/>
    <property type="match status" value="1"/>
</dbReference>